<evidence type="ECO:0000256" key="8">
    <source>
        <dbReference type="ARBA" id="ARBA00022982"/>
    </source>
</evidence>
<evidence type="ECO:0000256" key="10">
    <source>
        <dbReference type="ARBA" id="ARBA00023004"/>
    </source>
</evidence>
<dbReference type="GO" id="GO:0020037">
    <property type="term" value="F:heme binding"/>
    <property type="evidence" value="ECO:0007669"/>
    <property type="project" value="TreeGrafter"/>
</dbReference>
<feature type="transmembrane region" description="Helical" evidence="12">
    <location>
        <begin position="54"/>
        <end position="71"/>
    </location>
</feature>
<feature type="transmembrane region" description="Helical" evidence="12">
    <location>
        <begin position="91"/>
        <end position="116"/>
    </location>
</feature>
<dbReference type="Proteomes" id="UP000322530">
    <property type="component" value="Unassembled WGS sequence"/>
</dbReference>
<evidence type="ECO:0000256" key="6">
    <source>
        <dbReference type="ARBA" id="ARBA00022692"/>
    </source>
</evidence>
<dbReference type="GO" id="GO:0005886">
    <property type="term" value="C:plasma membrane"/>
    <property type="evidence" value="ECO:0007669"/>
    <property type="project" value="UniProtKB-SubCell"/>
</dbReference>
<feature type="transmembrane region" description="Helical" evidence="12">
    <location>
        <begin position="20"/>
        <end position="42"/>
    </location>
</feature>
<evidence type="ECO:0000256" key="4">
    <source>
        <dbReference type="ARBA" id="ARBA00022475"/>
    </source>
</evidence>
<feature type="transmembrane region" description="Helical" evidence="12">
    <location>
        <begin position="128"/>
        <end position="151"/>
    </location>
</feature>
<dbReference type="GO" id="GO:0070069">
    <property type="term" value="C:cytochrome complex"/>
    <property type="evidence" value="ECO:0007669"/>
    <property type="project" value="UniProtKB-UniRule"/>
</dbReference>
<feature type="transmembrane region" description="Helical" evidence="12">
    <location>
        <begin position="323"/>
        <end position="347"/>
    </location>
</feature>
<evidence type="ECO:0000313" key="13">
    <source>
        <dbReference type="EMBL" id="GCF11587.1"/>
    </source>
</evidence>
<evidence type="ECO:0000256" key="2">
    <source>
        <dbReference type="ARBA" id="ARBA00009819"/>
    </source>
</evidence>
<evidence type="ECO:0000256" key="11">
    <source>
        <dbReference type="ARBA" id="ARBA00023136"/>
    </source>
</evidence>
<keyword evidence="9 12" id="KW-1133">Transmembrane helix</keyword>
<dbReference type="PIRSF" id="PIRSF006446">
    <property type="entry name" value="Cyt_quinol_oxidase_1"/>
    <property type="match status" value="1"/>
</dbReference>
<dbReference type="OrthoDB" id="9807042at2"/>
<comment type="subcellular location">
    <subcellularLocation>
        <location evidence="1">Cell membrane</location>
        <topology evidence="1">Multi-pass membrane protein</topology>
    </subcellularLocation>
</comment>
<gene>
    <name evidence="13" type="primary">cydA</name>
    <name evidence="13" type="ORF">KDI_51510</name>
</gene>
<evidence type="ECO:0000256" key="7">
    <source>
        <dbReference type="ARBA" id="ARBA00022723"/>
    </source>
</evidence>
<keyword evidence="6 12" id="KW-0812">Transmembrane</keyword>
<keyword evidence="7 12" id="KW-0479">Metal-binding</keyword>
<keyword evidence="3 12" id="KW-0813">Transport</keyword>
<feature type="transmembrane region" description="Helical" evidence="12">
    <location>
        <begin position="183"/>
        <end position="205"/>
    </location>
</feature>
<sequence length="455" mass="50702">MNDPTLFSRLQFAFTVGYHYLFPQLTMGLALLLLILKSLYLWRKDERYNTAARFWGKIFAVTFVAGVVTGIPMEFQFGTNWARFSTYAGDIIAQTLAMEGAFAFFLESAFLGIFLFGERVFGQKIHWFSAFMIWLGTWASGAFIIASNAWMQHPVGYVLASNGRLHINNYWAVLFNPWIFPQYLHTMSGAVITGAFFMTGLGAYYTLAKQHLDYGRLFLRVGIIAGLIASAIQLYPSGDMEGNQVAQYQPAKLAAMEGLFKTQKGADIVILGQPDPQNGTLDNPIVVPGVLSFLTYKHWSAEVKGLDAIPPNQRPDTTIALYYAYHIMVGLGTFFLGIMALATLCLWRRWLFTNKWMLWILILATPFPFIANTAGWFTTEMGRQPWIIYGLLPTAQGSSTTVTAGNILFTLLGFAGIYLLLGLLYVILVVVEAVRGPRAEAVGDAADSEAFSLKY</sequence>
<accession>A0A5A5TJH9</accession>
<comment type="caution">
    <text evidence="13">The sequence shown here is derived from an EMBL/GenBank/DDBJ whole genome shotgun (WGS) entry which is preliminary data.</text>
</comment>
<keyword evidence="8 12" id="KW-0249">Electron transport</keyword>
<comment type="similarity">
    <text evidence="2 12">Belongs to the cytochrome ubiquinol oxidase subunit 1 family.</text>
</comment>
<proteinExistence type="inferred from homology"/>
<dbReference type="EMBL" id="BIXY01000125">
    <property type="protein sequence ID" value="GCF11587.1"/>
    <property type="molecule type" value="Genomic_DNA"/>
</dbReference>
<evidence type="ECO:0000313" key="14">
    <source>
        <dbReference type="Proteomes" id="UP000322530"/>
    </source>
</evidence>
<feature type="transmembrane region" description="Helical" evidence="12">
    <location>
        <begin position="217"/>
        <end position="235"/>
    </location>
</feature>
<protein>
    <submittedName>
        <fullName evidence="13">Cytochrome ubiquinol oxidase subunit I</fullName>
    </submittedName>
</protein>
<dbReference type="InterPro" id="IPR002585">
    <property type="entry name" value="Cyt-d_ubiquinol_oxidase_su_1"/>
</dbReference>
<keyword evidence="11 12" id="KW-0472">Membrane</keyword>
<evidence type="ECO:0000256" key="1">
    <source>
        <dbReference type="ARBA" id="ARBA00004651"/>
    </source>
</evidence>
<dbReference type="PANTHER" id="PTHR30365:SF14">
    <property type="entry name" value="CYTOCHROME BD MENAQUINOL OXIDASE SUBUNIT I-RELATED"/>
    <property type="match status" value="1"/>
</dbReference>
<dbReference type="GO" id="GO:0046872">
    <property type="term" value="F:metal ion binding"/>
    <property type="evidence" value="ECO:0007669"/>
    <property type="project" value="UniProtKB-UniRule"/>
</dbReference>
<evidence type="ECO:0000256" key="12">
    <source>
        <dbReference type="PIRNR" id="PIRNR006446"/>
    </source>
</evidence>
<keyword evidence="4 12" id="KW-1003">Cell membrane</keyword>
<dbReference type="AlphaFoldDB" id="A0A5A5TJH9"/>
<keyword evidence="5 12" id="KW-0349">Heme</keyword>
<dbReference type="GO" id="GO:0019646">
    <property type="term" value="P:aerobic electron transport chain"/>
    <property type="evidence" value="ECO:0007669"/>
    <property type="project" value="InterPro"/>
</dbReference>
<dbReference type="RefSeq" id="WP_149404415.1">
    <property type="nucleotide sequence ID" value="NZ_BIXY01000125.1"/>
</dbReference>
<dbReference type="GO" id="GO:0016682">
    <property type="term" value="F:oxidoreductase activity, acting on diphenols and related substances as donors, oxygen as acceptor"/>
    <property type="evidence" value="ECO:0007669"/>
    <property type="project" value="TreeGrafter"/>
</dbReference>
<dbReference type="Pfam" id="PF01654">
    <property type="entry name" value="Cyt_bd_oxida_I"/>
    <property type="match status" value="1"/>
</dbReference>
<keyword evidence="14" id="KW-1185">Reference proteome</keyword>
<dbReference type="PANTHER" id="PTHR30365">
    <property type="entry name" value="CYTOCHROME D UBIQUINOL OXIDASE"/>
    <property type="match status" value="1"/>
</dbReference>
<reference evidence="13 14" key="1">
    <citation type="submission" date="2019-01" db="EMBL/GenBank/DDBJ databases">
        <title>Draft genome sequence of Dictyobacter sp. Uno17.</title>
        <authorList>
            <person name="Wang C.M."/>
            <person name="Zheng Y."/>
            <person name="Sakai Y."/>
            <person name="Abe K."/>
            <person name="Yokota A."/>
            <person name="Yabe S."/>
        </authorList>
    </citation>
    <scope>NUCLEOTIDE SEQUENCE [LARGE SCALE GENOMIC DNA]</scope>
    <source>
        <strain evidence="13 14">Uno17</strain>
    </source>
</reference>
<name>A0A5A5TJH9_9CHLR</name>
<dbReference type="GO" id="GO:0009055">
    <property type="term" value="F:electron transfer activity"/>
    <property type="evidence" value="ECO:0007669"/>
    <property type="project" value="UniProtKB-UniRule"/>
</dbReference>
<evidence type="ECO:0000256" key="5">
    <source>
        <dbReference type="ARBA" id="ARBA00022617"/>
    </source>
</evidence>
<feature type="transmembrane region" description="Helical" evidence="12">
    <location>
        <begin position="356"/>
        <end position="377"/>
    </location>
</feature>
<evidence type="ECO:0000256" key="3">
    <source>
        <dbReference type="ARBA" id="ARBA00022448"/>
    </source>
</evidence>
<organism evidence="13 14">
    <name type="scientific">Dictyobacter arantiisoli</name>
    <dbReference type="NCBI Taxonomy" id="2014874"/>
    <lineage>
        <taxon>Bacteria</taxon>
        <taxon>Bacillati</taxon>
        <taxon>Chloroflexota</taxon>
        <taxon>Ktedonobacteria</taxon>
        <taxon>Ktedonobacterales</taxon>
        <taxon>Dictyobacteraceae</taxon>
        <taxon>Dictyobacter</taxon>
    </lineage>
</organism>
<keyword evidence="10 12" id="KW-0408">Iron</keyword>
<feature type="transmembrane region" description="Helical" evidence="12">
    <location>
        <begin position="407"/>
        <end position="431"/>
    </location>
</feature>
<evidence type="ECO:0000256" key="9">
    <source>
        <dbReference type="ARBA" id="ARBA00022989"/>
    </source>
</evidence>